<gene>
    <name evidence="2" type="ORF">H9X80_03535</name>
</gene>
<dbReference type="SUPFAM" id="SSF53448">
    <property type="entry name" value="Nucleotide-diphospho-sugar transferases"/>
    <property type="match status" value="1"/>
</dbReference>
<sequence>MVAHDAERSVRRAVESLQNQTLTRIELVVVDAGSEDSTARQLDAIAERDLRVVVVHADRCGRQRGLDLALERSHGAWLAVMDTDGWARPTMLADLLGRAEERSADLVVGGYSLAVSEGDGRPSEVTVEDEGRDYPTQHDFRSDAWRLLGSGQLLPASAKLFSRERAEACGARFAADGEAEDDHSFVLSYLRETERVSVLPGTCYHVSRRLSASRPGTERAWYRRLEAEHAALLELYRHWGLEGDAASMETIQDRYVGQLIDCIEDVCRVGGPADLAQCRKIVEGMLGTDQARVAVSVAHPSGSHARSLMAPIRARNTALVCAQARLLSLFRRGRVAESTVPDAFI</sequence>
<dbReference type="InterPro" id="IPR050834">
    <property type="entry name" value="Glycosyltransf_2"/>
</dbReference>
<feature type="domain" description="Glycosyltransferase 2-like" evidence="1">
    <location>
        <begin position="1"/>
        <end position="113"/>
    </location>
</feature>
<evidence type="ECO:0000313" key="3">
    <source>
        <dbReference type="Proteomes" id="UP000712527"/>
    </source>
</evidence>
<dbReference type="InterPro" id="IPR029044">
    <property type="entry name" value="Nucleotide-diphossugar_trans"/>
</dbReference>
<dbReference type="PANTHER" id="PTHR43685">
    <property type="entry name" value="GLYCOSYLTRANSFERASE"/>
    <property type="match status" value="1"/>
</dbReference>
<name>A0ABS2F1D5_9ACTN</name>
<dbReference type="EMBL" id="JACSNQ010000004">
    <property type="protein sequence ID" value="MBM6774617.1"/>
    <property type="molecule type" value="Genomic_DNA"/>
</dbReference>
<evidence type="ECO:0000259" key="1">
    <source>
        <dbReference type="Pfam" id="PF00535"/>
    </source>
</evidence>
<keyword evidence="3" id="KW-1185">Reference proteome</keyword>
<organism evidence="2 3">
    <name type="scientific">Olsenella profusa</name>
    <dbReference type="NCBI Taxonomy" id="138595"/>
    <lineage>
        <taxon>Bacteria</taxon>
        <taxon>Bacillati</taxon>
        <taxon>Actinomycetota</taxon>
        <taxon>Coriobacteriia</taxon>
        <taxon>Coriobacteriales</taxon>
        <taxon>Atopobiaceae</taxon>
        <taxon>Olsenella</taxon>
    </lineage>
</organism>
<dbReference type="InterPro" id="IPR001173">
    <property type="entry name" value="Glyco_trans_2-like"/>
</dbReference>
<accession>A0ABS2F1D5</accession>
<dbReference type="CDD" id="cd00761">
    <property type="entry name" value="Glyco_tranf_GTA_type"/>
    <property type="match status" value="1"/>
</dbReference>
<dbReference type="Pfam" id="PF00535">
    <property type="entry name" value="Glycos_transf_2"/>
    <property type="match status" value="1"/>
</dbReference>
<evidence type="ECO:0000313" key="2">
    <source>
        <dbReference type="EMBL" id="MBM6774617.1"/>
    </source>
</evidence>
<proteinExistence type="predicted"/>
<comment type="caution">
    <text evidence="2">The sequence shown here is derived from an EMBL/GenBank/DDBJ whole genome shotgun (WGS) entry which is preliminary data.</text>
</comment>
<protein>
    <submittedName>
        <fullName evidence="2">Glycosyltransferase family 2 protein</fullName>
    </submittedName>
</protein>
<dbReference type="Gene3D" id="3.90.550.10">
    <property type="entry name" value="Spore Coat Polysaccharide Biosynthesis Protein SpsA, Chain A"/>
    <property type="match status" value="1"/>
</dbReference>
<dbReference type="Proteomes" id="UP000712527">
    <property type="component" value="Unassembled WGS sequence"/>
</dbReference>
<reference evidence="2 3" key="1">
    <citation type="journal article" date="2021" name="Sci. Rep.">
        <title>The distribution of antibiotic resistance genes in chicken gut microbiota commensals.</title>
        <authorList>
            <person name="Juricova H."/>
            <person name="Matiasovicova J."/>
            <person name="Kubasova T."/>
            <person name="Cejkova D."/>
            <person name="Rychlik I."/>
        </authorList>
    </citation>
    <scope>NUCLEOTIDE SEQUENCE [LARGE SCALE GENOMIC DNA]</scope>
    <source>
        <strain evidence="2 3">An794</strain>
    </source>
</reference>
<dbReference type="PANTHER" id="PTHR43685:SF2">
    <property type="entry name" value="GLYCOSYLTRANSFERASE 2-LIKE DOMAIN-CONTAINING PROTEIN"/>
    <property type="match status" value="1"/>
</dbReference>